<protein>
    <submittedName>
        <fullName evidence="1">Uncharacterized protein</fullName>
    </submittedName>
</protein>
<proteinExistence type="predicted"/>
<dbReference type="Proteomes" id="UP000316330">
    <property type="component" value="Unassembled WGS sequence"/>
</dbReference>
<sequence>METVNSVFRSHPELEPTGKLSILGEACCSAERMLAYMKRRNPEAPEVAGIYLETGKRYGIRGDVAYCQTAYETKCWTTEAAGPEWAPLMRDQWADEAAIETRMQMLYAFSLDLPLANDHHLAKRPLKHIENSGWRGKAPCWEDLNGKWSHPGYPRYGQDIAAMWRSMLEWNGKGSAALKRPNRPDLQRAVKTAERVSGSVDWSSIISEQMRWLHSRRLLPVPAPHPDRKVSWSELAHLIHRWENPTSASASESKEGKASS</sequence>
<organism evidence="1 2">
    <name type="scientific">Cohnella terricola</name>
    <dbReference type="NCBI Taxonomy" id="1289167"/>
    <lineage>
        <taxon>Bacteria</taxon>
        <taxon>Bacillati</taxon>
        <taxon>Bacillota</taxon>
        <taxon>Bacilli</taxon>
        <taxon>Bacillales</taxon>
        <taxon>Paenibacillaceae</taxon>
        <taxon>Cohnella</taxon>
    </lineage>
</organism>
<gene>
    <name evidence="1" type="ORF">FPZ45_24295</name>
</gene>
<dbReference type="EMBL" id="VNJJ01000026">
    <property type="protein sequence ID" value="TVX95006.1"/>
    <property type="molecule type" value="Genomic_DNA"/>
</dbReference>
<reference evidence="1 2" key="1">
    <citation type="submission" date="2019-07" db="EMBL/GenBank/DDBJ databases">
        <authorList>
            <person name="Kim J."/>
        </authorList>
    </citation>
    <scope>NUCLEOTIDE SEQUENCE [LARGE SCALE GENOMIC DNA]</scope>
    <source>
        <strain evidence="1 2">G13</strain>
    </source>
</reference>
<dbReference type="AlphaFoldDB" id="A0A559J5B0"/>
<dbReference type="RefSeq" id="WP_144707248.1">
    <property type="nucleotide sequence ID" value="NZ_VNJJ01000026.1"/>
</dbReference>
<evidence type="ECO:0000313" key="2">
    <source>
        <dbReference type="Proteomes" id="UP000316330"/>
    </source>
</evidence>
<evidence type="ECO:0000313" key="1">
    <source>
        <dbReference type="EMBL" id="TVX95006.1"/>
    </source>
</evidence>
<comment type="caution">
    <text evidence="1">The sequence shown here is derived from an EMBL/GenBank/DDBJ whole genome shotgun (WGS) entry which is preliminary data.</text>
</comment>
<dbReference type="OrthoDB" id="9763643at2"/>
<accession>A0A559J5B0</accession>
<keyword evidence="2" id="KW-1185">Reference proteome</keyword>
<name>A0A559J5B0_9BACL</name>